<dbReference type="EC" id="2.7.13.3" evidence="2"/>
<dbReference type="Gene3D" id="1.10.287.130">
    <property type="match status" value="1"/>
</dbReference>
<evidence type="ECO:0000259" key="8">
    <source>
        <dbReference type="PROSITE" id="PS50110"/>
    </source>
</evidence>
<dbReference type="SUPFAM" id="SSF52172">
    <property type="entry name" value="CheY-like"/>
    <property type="match status" value="1"/>
</dbReference>
<dbReference type="Pfam" id="PF08448">
    <property type="entry name" value="PAS_4"/>
    <property type="match status" value="1"/>
</dbReference>
<dbReference type="EMBL" id="PGXC01000008">
    <property type="protein sequence ID" value="PKK90074.1"/>
    <property type="molecule type" value="Genomic_DNA"/>
</dbReference>
<comment type="caution">
    <text evidence="9">The sequence shown here is derived from an EMBL/GenBank/DDBJ whole genome shotgun (WGS) entry which is preliminary data.</text>
</comment>
<accession>A0A2N1PP14</accession>
<feature type="domain" description="Response regulatory" evidence="8">
    <location>
        <begin position="443"/>
        <end position="579"/>
    </location>
</feature>
<keyword evidence="3 4" id="KW-0597">Phosphoprotein</keyword>
<dbReference type="SUPFAM" id="SSF55874">
    <property type="entry name" value="ATPase domain of HSP90 chaperone/DNA topoisomerase II/histidine kinase"/>
    <property type="match status" value="1"/>
</dbReference>
<comment type="catalytic activity">
    <reaction evidence="1">
        <text>ATP + protein L-histidine = ADP + protein N-phospho-L-histidine.</text>
        <dbReference type="EC" id="2.7.13.3"/>
    </reaction>
</comment>
<dbReference type="SMART" id="SM00448">
    <property type="entry name" value="REC"/>
    <property type="match status" value="1"/>
</dbReference>
<dbReference type="PROSITE" id="PS50109">
    <property type="entry name" value="HIS_KIN"/>
    <property type="match status" value="1"/>
</dbReference>
<dbReference type="InterPro" id="IPR036097">
    <property type="entry name" value="HisK_dim/P_sf"/>
</dbReference>
<feature type="modified residue" description="4-aspartylphosphate" evidence="4">
    <location>
        <position position="509"/>
    </location>
</feature>
<dbReference type="InterPro" id="IPR003661">
    <property type="entry name" value="HisK_dim/P_dom"/>
</dbReference>
<feature type="region of interest" description="Disordered" evidence="6">
    <location>
        <begin position="589"/>
        <end position="612"/>
    </location>
</feature>
<dbReference type="InterPro" id="IPR003594">
    <property type="entry name" value="HATPase_dom"/>
</dbReference>
<evidence type="ECO:0000259" key="7">
    <source>
        <dbReference type="PROSITE" id="PS50109"/>
    </source>
</evidence>
<proteinExistence type="predicted"/>
<dbReference type="Pfam" id="PF02518">
    <property type="entry name" value="HATPase_c"/>
    <property type="match status" value="1"/>
</dbReference>
<evidence type="ECO:0000256" key="2">
    <source>
        <dbReference type="ARBA" id="ARBA00012438"/>
    </source>
</evidence>
<evidence type="ECO:0000313" key="10">
    <source>
        <dbReference type="Proteomes" id="UP000233256"/>
    </source>
</evidence>
<feature type="compositionally biased region" description="Polar residues" evidence="6">
    <location>
        <begin position="590"/>
        <end position="605"/>
    </location>
</feature>
<evidence type="ECO:0000256" key="5">
    <source>
        <dbReference type="SAM" id="Coils"/>
    </source>
</evidence>
<dbReference type="SUPFAM" id="SSF47384">
    <property type="entry name" value="Homodimeric domain of signal transducing histidine kinase"/>
    <property type="match status" value="1"/>
</dbReference>
<evidence type="ECO:0000313" key="9">
    <source>
        <dbReference type="EMBL" id="PKK90074.1"/>
    </source>
</evidence>
<evidence type="ECO:0000256" key="1">
    <source>
        <dbReference type="ARBA" id="ARBA00000085"/>
    </source>
</evidence>
<evidence type="ECO:0000256" key="3">
    <source>
        <dbReference type="ARBA" id="ARBA00022553"/>
    </source>
</evidence>
<dbReference type="SMART" id="SM00388">
    <property type="entry name" value="HisKA"/>
    <property type="match status" value="1"/>
</dbReference>
<dbReference type="PROSITE" id="PS50110">
    <property type="entry name" value="RESPONSE_REGULATORY"/>
    <property type="match status" value="1"/>
</dbReference>
<dbReference type="PANTHER" id="PTHR43065:SF42">
    <property type="entry name" value="TWO-COMPONENT SENSOR PPRA"/>
    <property type="match status" value="1"/>
</dbReference>
<dbReference type="InterPro" id="IPR013656">
    <property type="entry name" value="PAS_4"/>
</dbReference>
<feature type="coiled-coil region" evidence="5">
    <location>
        <begin position="7"/>
        <end position="34"/>
    </location>
</feature>
<dbReference type="InterPro" id="IPR001789">
    <property type="entry name" value="Sig_transdc_resp-reg_receiver"/>
</dbReference>
<dbReference type="AlphaFoldDB" id="A0A2N1PP14"/>
<name>A0A2N1PP14_9BACT</name>
<keyword evidence="5" id="KW-0175">Coiled coil</keyword>
<dbReference type="PANTHER" id="PTHR43065">
    <property type="entry name" value="SENSOR HISTIDINE KINASE"/>
    <property type="match status" value="1"/>
</dbReference>
<feature type="domain" description="Histidine kinase" evidence="7">
    <location>
        <begin position="175"/>
        <end position="419"/>
    </location>
</feature>
<dbReference type="InterPro" id="IPR005467">
    <property type="entry name" value="His_kinase_dom"/>
</dbReference>
<protein>
    <recommendedName>
        <fullName evidence="2">histidine kinase</fullName>
        <ecNumber evidence="2">2.7.13.3</ecNumber>
    </recommendedName>
</protein>
<dbReference type="InterPro" id="IPR036890">
    <property type="entry name" value="HATPase_C_sf"/>
</dbReference>
<dbReference type="GO" id="GO:0000155">
    <property type="term" value="F:phosphorelay sensor kinase activity"/>
    <property type="evidence" value="ECO:0007669"/>
    <property type="project" value="InterPro"/>
</dbReference>
<dbReference type="Gene3D" id="3.30.450.20">
    <property type="entry name" value="PAS domain"/>
    <property type="match status" value="1"/>
</dbReference>
<sequence length="612" mass="68211">MKEIADYNALREERDALFRELKELRERVSIISERENLLAAMISALPDICFVLDWEGRYLDILTRESVLLYREAETLQGQRLHEILPRDVADGALAAVRKTIESGRPHVFDYILEVPAGKLWFEGRTALLSPGAETIERNGAKVIFLARDITERKKAESELQRVRKLQSLSLLAGGVAHDFNNIVAGVLGNISVARLFSSETEVQDQLAMAEKGLLQSRELTGQLLFMARERASAKRLVHPMQIIEETLEYALSGTETVCRIIPFPQIPLINAEPGQIRRVIQNLVLNASQAMNGSGEILIVVRRFRSEHLQGETLADCENSDFVRAFNPELLSLDSDMIGHLTTADSEFVVVSVIDRGHGIPNELMNSLFEPYFTTREKGTGLGLVTCNTVMNRHGGFLKVVSKPSNGSAFHLFFPVSDCIEKGSEDEAEKSNEDVSMLDTARIIVIDDELTVARVLARLLGKLGFSVSIMNPLKQNLEMFAATDQSEAKDQNRTDIPGGQSFDIAFVDYQMPGEMDGHRFFRELKNFFPNIKGVLVTGYASTAVMDQRDRDTLRGDFHALLDKPFTVDELIAVLTHLGMKIPENIVAHGNNSKTGQQKSGQPQFMSMGYGL</sequence>
<dbReference type="InterPro" id="IPR035965">
    <property type="entry name" value="PAS-like_dom_sf"/>
</dbReference>
<evidence type="ECO:0000256" key="4">
    <source>
        <dbReference type="PROSITE-ProRule" id="PRU00169"/>
    </source>
</evidence>
<gene>
    <name evidence="9" type="ORF">CVV64_11185</name>
</gene>
<dbReference type="Gene3D" id="3.40.50.2300">
    <property type="match status" value="1"/>
</dbReference>
<evidence type="ECO:0000256" key="6">
    <source>
        <dbReference type="SAM" id="MobiDB-lite"/>
    </source>
</evidence>
<dbReference type="PRINTS" id="PR00344">
    <property type="entry name" value="BCTRLSENSOR"/>
</dbReference>
<dbReference type="SUPFAM" id="SSF55785">
    <property type="entry name" value="PYP-like sensor domain (PAS domain)"/>
    <property type="match status" value="1"/>
</dbReference>
<dbReference type="Pfam" id="PF00072">
    <property type="entry name" value="Response_reg"/>
    <property type="match status" value="1"/>
</dbReference>
<dbReference type="Proteomes" id="UP000233256">
    <property type="component" value="Unassembled WGS sequence"/>
</dbReference>
<dbReference type="InterPro" id="IPR004358">
    <property type="entry name" value="Sig_transdc_His_kin-like_C"/>
</dbReference>
<reference evidence="9 10" key="1">
    <citation type="journal article" date="2017" name="ISME J.">
        <title>Potential for microbial H2 and metal transformations associated with novel bacteria and archaea in deep terrestrial subsurface sediments.</title>
        <authorList>
            <person name="Hernsdorf A.W."/>
            <person name="Amano Y."/>
            <person name="Miyakawa K."/>
            <person name="Ise K."/>
            <person name="Suzuki Y."/>
            <person name="Anantharaman K."/>
            <person name="Probst A."/>
            <person name="Burstein D."/>
            <person name="Thomas B.C."/>
            <person name="Banfield J.F."/>
        </authorList>
    </citation>
    <scope>NUCLEOTIDE SEQUENCE [LARGE SCALE GENOMIC DNA]</scope>
    <source>
        <strain evidence="9">HGW-Wallbacteria-1</strain>
    </source>
</reference>
<dbReference type="Gene3D" id="3.30.565.10">
    <property type="entry name" value="Histidine kinase-like ATPase, C-terminal domain"/>
    <property type="match status" value="1"/>
</dbReference>
<dbReference type="SMART" id="SM00387">
    <property type="entry name" value="HATPase_c"/>
    <property type="match status" value="1"/>
</dbReference>
<dbReference type="InterPro" id="IPR011006">
    <property type="entry name" value="CheY-like_superfamily"/>
</dbReference>
<organism evidence="9 10">
    <name type="scientific">Candidatus Wallbacteria bacterium HGW-Wallbacteria-1</name>
    <dbReference type="NCBI Taxonomy" id="2013854"/>
    <lineage>
        <taxon>Bacteria</taxon>
        <taxon>Candidatus Walliibacteriota</taxon>
    </lineage>
</organism>